<organism evidence="1 2">
    <name type="scientific">Rhodofomes roseus</name>
    <dbReference type="NCBI Taxonomy" id="34475"/>
    <lineage>
        <taxon>Eukaryota</taxon>
        <taxon>Fungi</taxon>
        <taxon>Dikarya</taxon>
        <taxon>Basidiomycota</taxon>
        <taxon>Agaricomycotina</taxon>
        <taxon>Agaricomycetes</taxon>
        <taxon>Polyporales</taxon>
        <taxon>Rhodofomes</taxon>
    </lineage>
</organism>
<dbReference type="Proteomes" id="UP000814176">
    <property type="component" value="Unassembled WGS sequence"/>
</dbReference>
<sequence>MRTSTVNSKRVLLEKTELHRLENILTLDVGLHKVFDDMELWLEAVADEVSCRTRRARQTRAYPNPCCSLSTSPFTAHGNNNLPLPSLRIRYLSIHVACCRIAHLSGAAAEYLDKVLREMEECTSILAEDVSSTEVLTYYTLHCLVPPVWNPPIHAT</sequence>
<keyword evidence="2" id="KW-1185">Reference proteome</keyword>
<comment type="caution">
    <text evidence="1">The sequence shown here is derived from an EMBL/GenBank/DDBJ whole genome shotgun (WGS) entry which is preliminary data.</text>
</comment>
<evidence type="ECO:0000313" key="2">
    <source>
        <dbReference type="Proteomes" id="UP000814176"/>
    </source>
</evidence>
<name>A0ABQ8JXW6_9APHY</name>
<dbReference type="EMBL" id="JADCUA010000044">
    <property type="protein sequence ID" value="KAH9829054.1"/>
    <property type="molecule type" value="Genomic_DNA"/>
</dbReference>
<protein>
    <submittedName>
        <fullName evidence="1">Uncharacterized protein</fullName>
    </submittedName>
</protein>
<proteinExistence type="predicted"/>
<dbReference type="RefSeq" id="XP_047772586.1">
    <property type="nucleotide sequence ID" value="XM_047921252.1"/>
</dbReference>
<dbReference type="GeneID" id="72001984"/>
<evidence type="ECO:0000313" key="1">
    <source>
        <dbReference type="EMBL" id="KAH9829054.1"/>
    </source>
</evidence>
<accession>A0ABQ8JXW6</accession>
<reference evidence="1 2" key="1">
    <citation type="journal article" date="2021" name="Environ. Microbiol.">
        <title>Gene family expansions and transcriptome signatures uncover fungal adaptations to wood decay.</title>
        <authorList>
            <person name="Hage H."/>
            <person name="Miyauchi S."/>
            <person name="Viragh M."/>
            <person name="Drula E."/>
            <person name="Min B."/>
            <person name="Chaduli D."/>
            <person name="Navarro D."/>
            <person name="Favel A."/>
            <person name="Norest M."/>
            <person name="Lesage-Meessen L."/>
            <person name="Balint B."/>
            <person name="Merenyi Z."/>
            <person name="de Eugenio L."/>
            <person name="Morin E."/>
            <person name="Martinez A.T."/>
            <person name="Baldrian P."/>
            <person name="Stursova M."/>
            <person name="Martinez M.J."/>
            <person name="Novotny C."/>
            <person name="Magnuson J.K."/>
            <person name="Spatafora J.W."/>
            <person name="Maurice S."/>
            <person name="Pangilinan J."/>
            <person name="Andreopoulos W."/>
            <person name="LaButti K."/>
            <person name="Hundley H."/>
            <person name="Na H."/>
            <person name="Kuo A."/>
            <person name="Barry K."/>
            <person name="Lipzen A."/>
            <person name="Henrissat B."/>
            <person name="Riley R."/>
            <person name="Ahrendt S."/>
            <person name="Nagy L.G."/>
            <person name="Grigoriev I.V."/>
            <person name="Martin F."/>
            <person name="Rosso M.N."/>
        </authorList>
    </citation>
    <scope>NUCLEOTIDE SEQUENCE [LARGE SCALE GENOMIC DNA]</scope>
    <source>
        <strain evidence="1 2">CIRM-BRFM 1785</strain>
    </source>
</reference>
<gene>
    <name evidence="1" type="ORF">C8Q71DRAFT_718780</name>
</gene>